<dbReference type="Pfam" id="PF01531">
    <property type="entry name" value="Glyco_transf_11"/>
    <property type="match status" value="1"/>
</dbReference>
<accession>A0A4S2AXD2</accession>
<evidence type="ECO:0000313" key="3">
    <source>
        <dbReference type="EMBL" id="TGY06199.1"/>
    </source>
</evidence>
<dbReference type="EMBL" id="SRZA01000015">
    <property type="protein sequence ID" value="TGY06199.1"/>
    <property type="molecule type" value="Genomic_DNA"/>
</dbReference>
<reference evidence="3 4" key="1">
    <citation type="submission" date="2019-04" db="EMBL/GenBank/DDBJ databases">
        <title>Microbes associate with the intestines of laboratory mice.</title>
        <authorList>
            <person name="Navarre W."/>
            <person name="Wong E."/>
            <person name="Huang K."/>
            <person name="Tropini C."/>
            <person name="Ng K."/>
            <person name="Yu B."/>
        </authorList>
    </citation>
    <scope>NUCLEOTIDE SEQUENCE [LARGE SCALE GENOMIC DNA]</scope>
    <source>
        <strain evidence="3 4">NM70_E10</strain>
    </source>
</reference>
<dbReference type="RefSeq" id="WP_136013984.1">
    <property type="nucleotide sequence ID" value="NZ_CAJTBC010000009.1"/>
</dbReference>
<protein>
    <submittedName>
        <fullName evidence="3">Alpha-1,2-fucosyltransferase</fullName>
    </submittedName>
</protein>
<dbReference type="PANTHER" id="PTHR11927">
    <property type="entry name" value="GALACTOSIDE 2-L-FUCOSYLTRANSFERASE"/>
    <property type="match status" value="1"/>
</dbReference>
<evidence type="ECO:0000313" key="4">
    <source>
        <dbReference type="Proteomes" id="UP000305751"/>
    </source>
</evidence>
<evidence type="ECO:0000256" key="2">
    <source>
        <dbReference type="ARBA" id="ARBA00022679"/>
    </source>
</evidence>
<keyword evidence="2 3" id="KW-0808">Transferase</keyword>
<dbReference type="Gene3D" id="3.40.50.11350">
    <property type="match status" value="1"/>
</dbReference>
<dbReference type="Proteomes" id="UP000305751">
    <property type="component" value="Unassembled WGS sequence"/>
</dbReference>
<keyword evidence="4" id="KW-1185">Reference proteome</keyword>
<dbReference type="PANTHER" id="PTHR11927:SF9">
    <property type="entry name" value="L-FUCOSYLTRANSFERASE"/>
    <property type="match status" value="1"/>
</dbReference>
<dbReference type="GO" id="GO:0005975">
    <property type="term" value="P:carbohydrate metabolic process"/>
    <property type="evidence" value="ECO:0007669"/>
    <property type="project" value="InterPro"/>
</dbReference>
<organism evidence="3 4">
    <name type="scientific">Bacteroides acidifaciens</name>
    <dbReference type="NCBI Taxonomy" id="85831"/>
    <lineage>
        <taxon>Bacteria</taxon>
        <taxon>Pseudomonadati</taxon>
        <taxon>Bacteroidota</taxon>
        <taxon>Bacteroidia</taxon>
        <taxon>Bacteroidales</taxon>
        <taxon>Bacteroidaceae</taxon>
        <taxon>Bacteroides</taxon>
    </lineage>
</organism>
<dbReference type="InterPro" id="IPR002516">
    <property type="entry name" value="Glyco_trans_11"/>
</dbReference>
<sequence length="296" mass="35401">MRNVLKIRFSGGLGNQLYQLAFLWYLRSKGINAVPDFCEFMYYNFHYGLEINKVLHTVYGQQIEDVEKFRHRCYYFCRDLGLKFCYHWFRLKSRYLNRMLTEAEVKQMKTHELKGLHQAVLKGHWQDLNYVESVKEQFFRQLNYSLLSTPKDREIVRQIKDTVSVSVHVRRGDYLKESQYGVIRGFNYYNRAIQLMQKLCPNAVFYVFSDDIEWVRIQMQGYNAVFIDWNKGDDSFKDLLLMSLCRHNIIANSTFSWWGAYLNRNSKKMVVCPDHWMVDEPTVGRVPVDWILIPGE</sequence>
<name>A0A4S2AXD2_9BACE</name>
<dbReference type="CDD" id="cd11301">
    <property type="entry name" value="Fut1_Fut2_like"/>
    <property type="match status" value="1"/>
</dbReference>
<dbReference type="GO" id="GO:0016020">
    <property type="term" value="C:membrane"/>
    <property type="evidence" value="ECO:0007669"/>
    <property type="project" value="InterPro"/>
</dbReference>
<dbReference type="GO" id="GO:0008107">
    <property type="term" value="F:galactoside 2-alpha-L-fucosyltransferase activity"/>
    <property type="evidence" value="ECO:0007669"/>
    <property type="project" value="InterPro"/>
</dbReference>
<dbReference type="AlphaFoldDB" id="A0A4S2AXD2"/>
<proteinExistence type="predicted"/>
<comment type="caution">
    <text evidence="3">The sequence shown here is derived from an EMBL/GenBank/DDBJ whole genome shotgun (WGS) entry which is preliminary data.</text>
</comment>
<evidence type="ECO:0000256" key="1">
    <source>
        <dbReference type="ARBA" id="ARBA00022676"/>
    </source>
</evidence>
<gene>
    <name evidence="3" type="ORF">E5356_07260</name>
</gene>
<keyword evidence="1 3" id="KW-0328">Glycosyltransferase</keyword>